<name>A0A835PWL3_VANPL</name>
<reference evidence="2 3" key="1">
    <citation type="journal article" date="2020" name="Nat. Food">
        <title>A phased Vanilla planifolia genome enables genetic improvement of flavour and production.</title>
        <authorList>
            <person name="Hasing T."/>
            <person name="Tang H."/>
            <person name="Brym M."/>
            <person name="Khazi F."/>
            <person name="Huang T."/>
            <person name="Chambers A.H."/>
        </authorList>
    </citation>
    <scope>NUCLEOTIDE SEQUENCE [LARGE SCALE GENOMIC DNA]</scope>
    <source>
        <tissue evidence="2">Leaf</tissue>
    </source>
</reference>
<feature type="region of interest" description="Disordered" evidence="1">
    <location>
        <begin position="32"/>
        <end position="59"/>
    </location>
</feature>
<evidence type="ECO:0000313" key="2">
    <source>
        <dbReference type="EMBL" id="KAG0459960.1"/>
    </source>
</evidence>
<protein>
    <submittedName>
        <fullName evidence="2">Uncharacterized protein</fullName>
    </submittedName>
</protein>
<proteinExistence type="predicted"/>
<gene>
    <name evidence="2" type="ORF">HPP92_023088</name>
</gene>
<dbReference type="AlphaFoldDB" id="A0A835PWL3"/>
<evidence type="ECO:0000313" key="3">
    <source>
        <dbReference type="Proteomes" id="UP000639772"/>
    </source>
</evidence>
<organism evidence="2 3">
    <name type="scientific">Vanilla planifolia</name>
    <name type="common">Vanilla</name>
    <dbReference type="NCBI Taxonomy" id="51239"/>
    <lineage>
        <taxon>Eukaryota</taxon>
        <taxon>Viridiplantae</taxon>
        <taxon>Streptophyta</taxon>
        <taxon>Embryophyta</taxon>
        <taxon>Tracheophyta</taxon>
        <taxon>Spermatophyta</taxon>
        <taxon>Magnoliopsida</taxon>
        <taxon>Liliopsida</taxon>
        <taxon>Asparagales</taxon>
        <taxon>Orchidaceae</taxon>
        <taxon>Vanilloideae</taxon>
        <taxon>Vanilleae</taxon>
        <taxon>Vanilla</taxon>
    </lineage>
</organism>
<comment type="caution">
    <text evidence="2">The sequence shown here is derived from an EMBL/GenBank/DDBJ whole genome shotgun (WGS) entry which is preliminary data.</text>
</comment>
<accession>A0A835PWL3</accession>
<feature type="compositionally biased region" description="Polar residues" evidence="1">
    <location>
        <begin position="34"/>
        <end position="44"/>
    </location>
</feature>
<evidence type="ECO:0000256" key="1">
    <source>
        <dbReference type="SAM" id="MobiDB-lite"/>
    </source>
</evidence>
<dbReference type="EMBL" id="JADCNM010000012">
    <property type="protein sequence ID" value="KAG0459960.1"/>
    <property type="molecule type" value="Genomic_DNA"/>
</dbReference>
<dbReference type="Proteomes" id="UP000639772">
    <property type="component" value="Chromosome 12"/>
</dbReference>
<sequence>MNEVIEKNHRSCSLLPVHKLCSQRTKDAHIDLSSHITDASSTAFASDDESEPRRSPRST</sequence>